<name>A0ABU2V317_9ACTN</name>
<evidence type="ECO:0000313" key="3">
    <source>
        <dbReference type="Proteomes" id="UP001183824"/>
    </source>
</evidence>
<gene>
    <name evidence="2" type="ORF">RNB18_06250</name>
</gene>
<comment type="caution">
    <text evidence="2">The sequence shown here is derived from an EMBL/GenBank/DDBJ whole genome shotgun (WGS) entry which is preliminary data.</text>
</comment>
<dbReference type="RefSeq" id="WP_311713149.1">
    <property type="nucleotide sequence ID" value="NZ_JAVREZ010000002.1"/>
</dbReference>
<feature type="region of interest" description="Disordered" evidence="1">
    <location>
        <begin position="1"/>
        <end position="20"/>
    </location>
</feature>
<sequence>MARRGQRKPRQRVESAAPVPQRMDHVGVRELSYDKRGEVVRVMVDPSQFQCSTLAAQLADEWLIHTRAAGLLSGGEAHAAAVRRFCEFVDERLPGQGIDPKLPRLDSDRVDLVDLIHDWESSMIQEFGREKSTPYSRVRLLLLLINRRASAGLPVLEKLRLRAEAPPVFKRGRNKPLDEFSNAERLALRDAARGDIRALEARLKRGADLLEEGRDPRDGGDWHNIADLVWASRHGVLTVDELFDNLPKHTKWWPEHLIALLPPDRGRNSSGRSGLVNAIGRLLFPNELDVMPFRVLLLLEMPDATPEEVHDLMLDEIEFTPVGVRVVQRKMRAWRVRADFHPAADEEAPQEAEDDSVVVSEHTYTGDGAWGVAGLLRRLMAATARLREAFEVGPRLFVSAQINREAGALAAGPATFQRNGRRFTSWIAAHRDEAGKPNLVISQPHEVRRLRKTAKTVRAVALGGTVTDLAGDDHHVEVFRTHYAHGTTAHILAGRSINRAQQWVFHRTSAKPVLVDAEAEARLQEPEIAEGLGLSTETAKAMVAGELDMGITNCRNPYDSQFTQAGNLCHVAPAMCFVCPNAVIFTSQLPRVVLFADHVERMRAVLDPPRWQAVWGRQHAALTEVLTECADRIPAARQEIADQALTLDLPLGLRSEFDR</sequence>
<proteinExistence type="predicted"/>
<evidence type="ECO:0008006" key="4">
    <source>
        <dbReference type="Google" id="ProtNLM"/>
    </source>
</evidence>
<evidence type="ECO:0000313" key="2">
    <source>
        <dbReference type="EMBL" id="MDT0479773.1"/>
    </source>
</evidence>
<reference evidence="3" key="1">
    <citation type="submission" date="2023-07" db="EMBL/GenBank/DDBJ databases">
        <title>30 novel species of actinomycetes from the DSMZ collection.</title>
        <authorList>
            <person name="Nouioui I."/>
        </authorList>
    </citation>
    <scope>NUCLEOTIDE SEQUENCE [LARGE SCALE GENOMIC DNA]</scope>
    <source>
        <strain evidence="3">DSM 41640</strain>
    </source>
</reference>
<organism evidence="2 3">
    <name type="scientific">Streptomyces doebereineriae</name>
    <dbReference type="NCBI Taxonomy" id="3075528"/>
    <lineage>
        <taxon>Bacteria</taxon>
        <taxon>Bacillati</taxon>
        <taxon>Actinomycetota</taxon>
        <taxon>Actinomycetes</taxon>
        <taxon>Kitasatosporales</taxon>
        <taxon>Streptomycetaceae</taxon>
        <taxon>Streptomyces</taxon>
    </lineage>
</organism>
<accession>A0ABU2V317</accession>
<keyword evidence="3" id="KW-1185">Reference proteome</keyword>
<protein>
    <recommendedName>
        <fullName evidence="4">Integrase</fullName>
    </recommendedName>
</protein>
<dbReference type="EMBL" id="JAVREZ010000002">
    <property type="protein sequence ID" value="MDT0479773.1"/>
    <property type="molecule type" value="Genomic_DNA"/>
</dbReference>
<evidence type="ECO:0000256" key="1">
    <source>
        <dbReference type="SAM" id="MobiDB-lite"/>
    </source>
</evidence>
<dbReference type="Proteomes" id="UP001183824">
    <property type="component" value="Unassembled WGS sequence"/>
</dbReference>
<feature type="compositionally biased region" description="Basic residues" evidence="1">
    <location>
        <begin position="1"/>
        <end position="10"/>
    </location>
</feature>